<evidence type="ECO:0000313" key="2">
    <source>
        <dbReference type="EMBL" id="GLB66843.1"/>
    </source>
</evidence>
<dbReference type="PANTHER" id="PTHR43546">
    <property type="entry name" value="UPF0173 METAL-DEPENDENT HYDROLASE MJ1163-RELATED"/>
    <property type="match status" value="1"/>
</dbReference>
<protein>
    <submittedName>
        <fullName evidence="2">MBL fold metallo-hydrolase</fullName>
    </submittedName>
</protein>
<dbReference type="Gene3D" id="3.60.15.10">
    <property type="entry name" value="Ribonuclease Z/Hydroxyacylglutathione hydrolase-like"/>
    <property type="match status" value="1"/>
</dbReference>
<evidence type="ECO:0000259" key="1">
    <source>
        <dbReference type="SMART" id="SM00849"/>
    </source>
</evidence>
<dbReference type="PANTHER" id="PTHR43546:SF3">
    <property type="entry name" value="UPF0173 METAL-DEPENDENT HYDROLASE MJ1163"/>
    <property type="match status" value="1"/>
</dbReference>
<dbReference type="Pfam" id="PF13483">
    <property type="entry name" value="Lactamase_B_3"/>
    <property type="match status" value="1"/>
</dbReference>
<dbReference type="InterPro" id="IPR050114">
    <property type="entry name" value="UPF0173_UPF0282_UlaG_hydrolase"/>
</dbReference>
<dbReference type="InterPro" id="IPR036866">
    <property type="entry name" value="RibonucZ/Hydroxyglut_hydro"/>
</dbReference>
<keyword evidence="3" id="KW-1185">Reference proteome</keyword>
<dbReference type="SUPFAM" id="SSF56281">
    <property type="entry name" value="Metallo-hydrolase/oxidoreductase"/>
    <property type="match status" value="1"/>
</dbReference>
<dbReference type="EMBL" id="BRVS01000005">
    <property type="protein sequence ID" value="GLB66843.1"/>
    <property type="molecule type" value="Genomic_DNA"/>
</dbReference>
<sequence length="218" mass="23940">MLLTKYTHACVRLEKDGRALVIDPGGFSELEVALRDAAAVLITHEHDDHVDRERLPGILSASDTIQVYAPEGVAEELRELVPEAAGRIHAAAPQTRFSVAGFDIRTYGGQHALIHAHIPVVDNIGYLIDDEVYHPGDALIVPHRQPVPVLLVPVHGPWSKTAEVIDFLTSVRPARAYPIHDGLLNSNGQGIVEKHLVRFGEQYGTRYEHLEPGQSVTV</sequence>
<name>A0ABQ5MS91_9MICC</name>
<dbReference type="RefSeq" id="WP_264794993.1">
    <property type="nucleotide sequence ID" value="NZ_BRVS01000005.1"/>
</dbReference>
<dbReference type="SMART" id="SM00849">
    <property type="entry name" value="Lactamase_B"/>
    <property type="match status" value="1"/>
</dbReference>
<organism evidence="2 3">
    <name type="scientific">Arthrobacter mangrovi</name>
    <dbReference type="NCBI Taxonomy" id="2966350"/>
    <lineage>
        <taxon>Bacteria</taxon>
        <taxon>Bacillati</taxon>
        <taxon>Actinomycetota</taxon>
        <taxon>Actinomycetes</taxon>
        <taxon>Micrococcales</taxon>
        <taxon>Micrococcaceae</taxon>
        <taxon>Arthrobacter</taxon>
    </lineage>
</organism>
<proteinExistence type="predicted"/>
<evidence type="ECO:0000313" key="3">
    <source>
        <dbReference type="Proteomes" id="UP001209654"/>
    </source>
</evidence>
<dbReference type="Proteomes" id="UP001209654">
    <property type="component" value="Unassembled WGS sequence"/>
</dbReference>
<reference evidence="2 3" key="1">
    <citation type="journal article" date="2023" name="Int. J. Syst. Evol. Microbiol.">
        <title>Arthrobacter mangrovi sp. nov., an actinobacterium isolated from the rhizosphere of a mangrove.</title>
        <authorList>
            <person name="Hamada M."/>
            <person name="Saitou S."/>
            <person name="Enomoto N."/>
            <person name="Nanri K."/>
            <person name="Hidaka K."/>
            <person name="Miura T."/>
            <person name="Tamura T."/>
        </authorList>
    </citation>
    <scope>NUCLEOTIDE SEQUENCE [LARGE SCALE GENOMIC DNA]</scope>
    <source>
        <strain evidence="2 3">NBRC 112813</strain>
    </source>
</reference>
<comment type="caution">
    <text evidence="2">The sequence shown here is derived from an EMBL/GenBank/DDBJ whole genome shotgun (WGS) entry which is preliminary data.</text>
</comment>
<dbReference type="InterPro" id="IPR001279">
    <property type="entry name" value="Metallo-B-lactamas"/>
</dbReference>
<feature type="domain" description="Metallo-beta-lactamase" evidence="1">
    <location>
        <begin position="7"/>
        <end position="180"/>
    </location>
</feature>
<accession>A0ABQ5MS91</accession>
<gene>
    <name evidence="2" type="ORF">AHIS1636_12820</name>
</gene>